<dbReference type="AlphaFoldDB" id="A8HTP8"/>
<dbReference type="HOGENOM" id="CLU_1821440_0_0_5"/>
<keyword evidence="3" id="KW-1185">Reference proteome</keyword>
<proteinExistence type="predicted"/>
<gene>
    <name evidence="2" type="ordered locus">AZC_0859</name>
</gene>
<accession>A8HTP8</accession>
<sequence>MTIVLTILAALARFASTGAGRVVIGLILLVGLVWGANAYGRAAGRAEVRAEWEAANLHAAEEIRRSDQAQADAAGAKDRGLISRLTAEAQTMKEKTDALEAQLAARDGCSTDDAFPDGLPAGWNSGPRAGSAGAAGGVPAR</sequence>
<evidence type="ECO:0000313" key="3">
    <source>
        <dbReference type="Proteomes" id="UP000000270"/>
    </source>
</evidence>
<dbReference type="RefSeq" id="WP_012169390.1">
    <property type="nucleotide sequence ID" value="NC_009937.1"/>
</dbReference>
<reference evidence="2 3" key="4">
    <citation type="journal article" date="2009" name="Appl. Environ. Microbiol.">
        <title>Comparative genome-wide transcriptional profiling of Azorhizobium caulinodans ORS571 grown under free-living and symbiotic conditions.</title>
        <authorList>
            <person name="Tsukada S."/>
            <person name="Aono T."/>
            <person name="Akiba N."/>
            <person name="Lee KB."/>
            <person name="Liu CT."/>
            <person name="Toyazaki H."/>
            <person name="Oyaizu H."/>
        </authorList>
    </citation>
    <scope>NUCLEOTIDE SEQUENCE [LARGE SCALE GENOMIC DNA]</scope>
    <source>
        <strain evidence="3">ATCC 43989 / DSM 5975 / JCM 20966 / LMG 6465 / NBRC 14845 / NCIMB 13405 / ORS 571</strain>
    </source>
</reference>
<dbReference type="KEGG" id="azc:AZC_0859"/>
<protein>
    <submittedName>
        <fullName evidence="2">Uncharacterized protein</fullName>
    </submittedName>
</protein>
<reference evidence="2 3" key="6">
    <citation type="journal article" date="2011" name="Appl. Environ. Microbiol.">
        <title>Involvement of the azorhizobial chromosome partition gene (parA) in the onset of bacteroid differentiation during Sesbania rostrata stem nodule development.</title>
        <authorList>
            <person name="Liu CT."/>
            <person name="Lee KB."/>
            <person name="Wang YS."/>
            <person name="Peng MH."/>
            <person name="Lee KT."/>
            <person name="Suzuki S."/>
            <person name="Suzuki T."/>
            <person name="Oyaizu H."/>
        </authorList>
    </citation>
    <scope>NUCLEOTIDE SEQUENCE [LARGE SCALE GENOMIC DNA]</scope>
    <source>
        <strain evidence="3">ATCC 43989 / DSM 5975 / JCM 20966 / LMG 6465 / NBRC 14845 / NCIMB 13405 / ORS 571</strain>
    </source>
</reference>
<dbReference type="EMBL" id="AP009384">
    <property type="protein sequence ID" value="BAF86857.1"/>
    <property type="molecule type" value="Genomic_DNA"/>
</dbReference>
<organism evidence="2 3">
    <name type="scientific">Azorhizobium caulinodans (strain ATCC 43989 / DSM 5975 / JCM 20966 / LMG 6465 / NBRC 14845 / NCIMB 13405 / ORS 571)</name>
    <dbReference type="NCBI Taxonomy" id="438753"/>
    <lineage>
        <taxon>Bacteria</taxon>
        <taxon>Pseudomonadati</taxon>
        <taxon>Pseudomonadota</taxon>
        <taxon>Alphaproteobacteria</taxon>
        <taxon>Hyphomicrobiales</taxon>
        <taxon>Xanthobacteraceae</taxon>
        <taxon>Azorhizobium</taxon>
    </lineage>
</organism>
<feature type="region of interest" description="Disordered" evidence="1">
    <location>
        <begin position="110"/>
        <end position="141"/>
    </location>
</feature>
<name>A8HTP8_AZOC5</name>
<reference evidence="3" key="2">
    <citation type="submission" date="2007-04" db="EMBL/GenBank/DDBJ databases">
        <title>Complete genome sequence of the nitrogen-fixing bacterium Azorhizobium caulinodans ORS571.</title>
        <authorList>
            <person name="Lee K.B."/>
            <person name="Backer P.D."/>
            <person name="Aono T."/>
            <person name="Liu C.T."/>
            <person name="Suzuki S."/>
            <person name="Suzuki T."/>
            <person name="Kaneko T."/>
            <person name="Yamada M."/>
            <person name="Tabata S."/>
            <person name="Kupfer D.M."/>
            <person name="Najar F.Z."/>
            <person name="Wiley G.B."/>
            <person name="Roe B."/>
            <person name="Binnewies T."/>
            <person name="Ussery D."/>
            <person name="Vereecke D."/>
            <person name="Gevers D."/>
            <person name="Holsters M."/>
            <person name="Oyaizu H."/>
        </authorList>
    </citation>
    <scope>NUCLEOTIDE SEQUENCE [LARGE SCALE GENOMIC DNA]</scope>
    <source>
        <strain evidence="3">ATCC 43989 / DSM 5975 / JCM 20966 / LMG 6465 / NBRC 14845 / NCIMB 13405 / ORS 571</strain>
    </source>
</reference>
<feature type="compositionally biased region" description="Low complexity" evidence="1">
    <location>
        <begin position="125"/>
        <end position="141"/>
    </location>
</feature>
<reference evidence="2 3" key="1">
    <citation type="journal article" date="2007" name="Appl. Environ. Microbiol.">
        <title>Rhizobial factors required for stem nodule maturation and maintenance in Sesbania rostrata-Azorhizobium caulinodans ORS571 symbiosis.</title>
        <authorList>
            <person name="Suzuki S."/>
            <person name="Aono T."/>
            <person name="Lee KB."/>
            <person name="Suzuki T."/>
            <person name="Liu CT."/>
            <person name="Miwa H."/>
            <person name="Wakao S."/>
            <person name="Iki T."/>
            <person name="Oyaizu H."/>
        </authorList>
    </citation>
    <scope>NUCLEOTIDE SEQUENCE [LARGE SCALE GENOMIC DNA]</scope>
    <source>
        <strain evidence="3">ATCC 43989 / DSM 5975 / JCM 20966 / LMG 6465 / NBRC 14845 / NCIMB 13405 / ORS 571</strain>
    </source>
</reference>
<evidence type="ECO:0000256" key="1">
    <source>
        <dbReference type="SAM" id="MobiDB-lite"/>
    </source>
</evidence>
<reference evidence="2 3" key="5">
    <citation type="journal article" date="2010" name="Appl. Environ. Microbiol.">
        <title>phrR-like gene praR of Azorhizobium caulinodans ORS571 is essential for symbiosis with Sesbania rostrata and is involved in expression of reb genes.</title>
        <authorList>
            <person name="Akiba N."/>
            <person name="Aono T."/>
            <person name="Toyazaki H."/>
            <person name="Sato S."/>
            <person name="Oyaizu H."/>
        </authorList>
    </citation>
    <scope>NUCLEOTIDE SEQUENCE [LARGE SCALE GENOMIC DNA]</scope>
    <source>
        <strain evidence="3">ATCC 43989 / DSM 5975 / JCM 20966 / LMG 6465 / NBRC 14845 / NCIMB 13405 / ORS 571</strain>
    </source>
</reference>
<dbReference type="STRING" id="438753.AZC_0859"/>
<evidence type="ECO:0000313" key="2">
    <source>
        <dbReference type="EMBL" id="BAF86857.1"/>
    </source>
</evidence>
<reference evidence="2 3" key="3">
    <citation type="journal article" date="2008" name="BMC Genomics">
        <title>The genome of the versatile nitrogen fixer Azorhizobium caulinodans ORS571.</title>
        <authorList>
            <person name="Lee KB."/>
            <person name="Backer P.D."/>
            <person name="Aono T."/>
            <person name="Liu CT."/>
            <person name="Suzuki S."/>
            <person name="Suzuki T."/>
            <person name="Kaneko T."/>
            <person name="Yamada M."/>
            <person name="Tabata S."/>
            <person name="Kupfer D.M."/>
            <person name="Najar F.Z."/>
            <person name="Wiley G.B."/>
            <person name="Roe B."/>
            <person name="Binnewies T.T."/>
            <person name="Ussery D.W."/>
            <person name="D'Haeze W."/>
            <person name="Herder J.D."/>
            <person name="Gevers D."/>
            <person name="Vereecke D."/>
            <person name="Holsters M."/>
            <person name="Oyaizu H."/>
        </authorList>
    </citation>
    <scope>NUCLEOTIDE SEQUENCE [LARGE SCALE GENOMIC DNA]</scope>
    <source>
        <strain evidence="3">ATCC 43989 / DSM 5975 / JCM 20966 / LMG 6465 / NBRC 14845 / NCIMB 13405 / ORS 571</strain>
    </source>
</reference>
<dbReference type="Proteomes" id="UP000000270">
    <property type="component" value="Chromosome"/>
</dbReference>